<feature type="domain" description="DUF4174" evidence="2">
    <location>
        <begin position="72"/>
        <end position="114"/>
    </location>
</feature>
<feature type="domain" description="DUF4174" evidence="2">
    <location>
        <begin position="17"/>
        <end position="60"/>
    </location>
</feature>
<evidence type="ECO:0000259" key="2">
    <source>
        <dbReference type="Pfam" id="PF13778"/>
    </source>
</evidence>
<organism evidence="3 4">
    <name type="scientific">Mucilaginibacter agri</name>
    <dbReference type="NCBI Taxonomy" id="2695265"/>
    <lineage>
        <taxon>Bacteria</taxon>
        <taxon>Pseudomonadati</taxon>
        <taxon>Bacteroidota</taxon>
        <taxon>Sphingobacteriia</taxon>
        <taxon>Sphingobacteriales</taxon>
        <taxon>Sphingobacteriaceae</taxon>
        <taxon>Mucilaginibacter</taxon>
    </lineage>
</organism>
<evidence type="ECO:0000313" key="3">
    <source>
        <dbReference type="EMBL" id="NCD72194.1"/>
    </source>
</evidence>
<gene>
    <name evidence="3" type="ORF">GSY63_22715</name>
</gene>
<reference evidence="3" key="1">
    <citation type="submission" date="2020-01" db="EMBL/GenBank/DDBJ databases">
        <authorList>
            <person name="Seo Y.L."/>
        </authorList>
    </citation>
    <scope>NUCLEOTIDE SEQUENCE</scope>
    <source>
        <strain evidence="3">R11</strain>
    </source>
</reference>
<keyword evidence="4" id="KW-1185">Reference proteome</keyword>
<sequence>MLKHLLIGMLVIGNYTQHSNPKRTLLLFADKASQSTLKQQQHLLEADKAGLKQRDIEVLNYDPKSAVARANHIQGGFTVVLIGKDGGEKLRSHKLVTTKKLFDIVDAMPMRKEEMAHADQE</sequence>
<dbReference type="EMBL" id="WWEO01000045">
    <property type="protein sequence ID" value="NCD72194.1"/>
    <property type="molecule type" value="Genomic_DNA"/>
</dbReference>
<dbReference type="AlphaFoldDB" id="A0A965ZLL8"/>
<proteinExistence type="predicted"/>
<keyword evidence="1" id="KW-0732">Signal</keyword>
<accession>A0A965ZLL8</accession>
<dbReference type="Pfam" id="PF13778">
    <property type="entry name" value="DUF4174"/>
    <property type="match status" value="2"/>
</dbReference>
<reference evidence="3" key="2">
    <citation type="submission" date="2020-10" db="EMBL/GenBank/DDBJ databases">
        <title>Mucilaginibacter sp. nov., isolated from soil.</title>
        <authorList>
            <person name="Jeon C.O."/>
        </authorList>
    </citation>
    <scope>NUCLEOTIDE SEQUENCE</scope>
    <source>
        <strain evidence="3">R11</strain>
    </source>
</reference>
<evidence type="ECO:0000256" key="1">
    <source>
        <dbReference type="ARBA" id="ARBA00022729"/>
    </source>
</evidence>
<evidence type="ECO:0000313" key="4">
    <source>
        <dbReference type="Proteomes" id="UP000638732"/>
    </source>
</evidence>
<comment type="caution">
    <text evidence="3">The sequence shown here is derived from an EMBL/GenBank/DDBJ whole genome shotgun (WGS) entry which is preliminary data.</text>
</comment>
<dbReference type="RefSeq" id="WP_166588151.1">
    <property type="nucleotide sequence ID" value="NZ_WWEO01000045.1"/>
</dbReference>
<dbReference type="Proteomes" id="UP000638732">
    <property type="component" value="Unassembled WGS sequence"/>
</dbReference>
<protein>
    <submittedName>
        <fullName evidence="3">DUF4174 domain-containing protein</fullName>
    </submittedName>
</protein>
<name>A0A965ZLL8_9SPHI</name>
<dbReference type="InterPro" id="IPR025232">
    <property type="entry name" value="DUF4174"/>
</dbReference>